<accession>A0ACB8VTB4</accession>
<protein>
    <submittedName>
        <fullName evidence="1">Uncharacterized protein</fullName>
    </submittedName>
</protein>
<evidence type="ECO:0000313" key="2">
    <source>
        <dbReference type="Proteomes" id="UP000831701"/>
    </source>
</evidence>
<dbReference type="Proteomes" id="UP000831701">
    <property type="component" value="Chromosome 18"/>
</dbReference>
<organism evidence="1 2">
    <name type="scientific">Scortum barcoo</name>
    <name type="common">barcoo grunter</name>
    <dbReference type="NCBI Taxonomy" id="214431"/>
    <lineage>
        <taxon>Eukaryota</taxon>
        <taxon>Metazoa</taxon>
        <taxon>Chordata</taxon>
        <taxon>Craniata</taxon>
        <taxon>Vertebrata</taxon>
        <taxon>Euteleostomi</taxon>
        <taxon>Actinopterygii</taxon>
        <taxon>Neopterygii</taxon>
        <taxon>Teleostei</taxon>
        <taxon>Neoteleostei</taxon>
        <taxon>Acanthomorphata</taxon>
        <taxon>Eupercaria</taxon>
        <taxon>Centrarchiformes</taxon>
        <taxon>Terapontoidei</taxon>
        <taxon>Terapontidae</taxon>
        <taxon>Scortum</taxon>
    </lineage>
</organism>
<gene>
    <name evidence="1" type="ORF">L3Q82_015113</name>
</gene>
<dbReference type="EMBL" id="CM041548">
    <property type="protein sequence ID" value="KAI3358705.1"/>
    <property type="molecule type" value="Genomic_DNA"/>
</dbReference>
<reference evidence="1" key="1">
    <citation type="submission" date="2022-04" db="EMBL/GenBank/DDBJ databases">
        <title>Jade perch genome.</title>
        <authorList>
            <person name="Chao B."/>
        </authorList>
    </citation>
    <scope>NUCLEOTIDE SEQUENCE</scope>
    <source>
        <strain evidence="1">CB-2022</strain>
    </source>
</reference>
<name>A0ACB8VTB4_9TELE</name>
<proteinExistence type="predicted"/>
<keyword evidence="2" id="KW-1185">Reference proteome</keyword>
<sequence length="2064" mass="229458">MAWSALTGPCVALVLLFFGLTSCTPSGPASATCATLEQSRFFGVFSSTTTLPSAPCSWTLQNPDPRRYNVYMKITKPTDSCIPRQIRTFQFDSFIETSRTYLGMESFDEVVRLCDASTTVTYLESSKQFLQIRKMATRNALEVVEENDVSEFKAEFLVVGKRNPSMPACQMLCQWLEKCLSSSTHDYPCGIMNTPCQCWEAPKRKPGSCYRGGVYVENCLPVPKDNGRDAEIIKGWAGWGRWSVCSQECGGGVQVRSRSCQPEDGVCEGTVEEGRACNPQPCIGKERNRSQGLRAIVGLRRDNADDSNHGVLATQTVDAKTDEWSPWSACSVTCGEGWQSRTRVCATSSFTTQCTGPLRENRPCNNTAVCPVDGAWYEWTPWSLCSSTCGRGYRDRTRTCKLPQNGGEPCRGPSKQTKFCNIAVCPVDGSWNEWSAWSTCSASCSNGTMQRTRECNGPSYGGSECHGSWKETANCFLKDCPVDGRWHPWSSWGSCSKTCGGGIQQRQRVCEGPFFGGEPCPGEKGEQKRCNEKRCPEPHEICPEQNTGEVVWKKTPAGDMAAISCPADASGLILRRCTLDAVGLASWENPTHIKCVSKNYETIQMLSRDYNSKAQMGQSVDGVAEVISRLRFSSDEGAKYSGDLLAVMEILKNTTELYKGTRLKLSSADVENYVQTISNLLKEEHREKWEEAQLMGANIKEFLRLVEDFVNMIGMQMSGFQDIYEVTENLVLSIHKRPTTTSSNFTFPLKGWRGMLDWVRTSEEKISVSRDALSIEQTDGNDAFVTGIVLYRNLASIMSFQSNTTLLNSKVVTVIVKPTPTLLSSPVEIEFPHLHNGTVNETCLSWDESETSSLLGSWSARSCRAVPVHSFRTKCVCDSLSTFAILARVNFDSIMDKALLPSVTLIVGCGVSSLTLLLLIIIYVSVWKYIRSERSVILINFCLSIICSNALILVGQTQARNKKLGSPTWLSLVVSAQPSIIRKRFLCLGWGLPALVVAVSVGFTKAKGYGTVNYCWLSLEGGLLYSFVGPAAAVVLVNMVIGILVFNKLVSKDGITDVKLKERAGASLWSSCVVLPLLALTWMSAVLAITDRRSALFQILFAVFDSLEGFIIVMVHCILRREVQEAVKCRVVDRKDDGNGDSGSSHHNGHTQLMQSDNEKDGDSNRQGMMSSSEEKMPPPQLPLPMGSNFHTLPSNPSKSHMQAVPEYSSHTLTLKREKSRLAGGVDPSCGKPVYVCEGELFQQLDADLARAHADGSMSDGSGYVLMPNTTSTLRSKPKDDPTKYNISVEQLPQARLMHLSGPFAEPQAAFGMKSIPADQVSVSYSERDSPIQNIHNMSSESHITHSSLENTFESMNSMMSKSETISTLSMSSLERQKSRYAELDFEKIMHTKKRHQNMFQDLNRKLHHAEKDRESPASDSKDKQQAPMERQWEGVRGIPQSPPAWVRKDLEPLAASPLELHSVEWEKTSTTIPLVGQDIIDLQTENCAGFKSLLWRMAAAEVNGSSAPAKEEEEPMDVTTTHTENYQTLIDAGLPQKVAESLDNIFQTGLVAYVDLDERAIDALREFNEEGALTVLQQFKESDLSHVQNKSAFLCGVMKTYRQREKQGSKVQESTKGPDEAKIKSLLERTGYTLDVTTGQRKYGGPPPEDVFKGTQPGIGTEVFVGKIPRDLYEDELVPLFESAGPIWDLRLMMDPLSGQNRGYAFITYCNKDDAQKAVKLCDNHEIRPGKYLGVCISVANNRLFVGSIPKNKTRESILEDFGKVTEGLQEVILYHQPDDKKKNRGFCFLEYEDHKSAAQARRRLMSGKVKVWGNPVTVEWADPVAEPDPEVMAKVKVLFVRKLATAVTEELLEKTFSQFGKLERVKKLKDYAFVHFEERDAAVKAMDEMNGKELGGEEIEIVLAKPPDKKRKERQAARQTTRNAGYDDYYYYPPPRMPPPGRGRGRGGRGGYAYPPDYYGYEDYYDDYYGYDYHDYRGGYEDPYYGYEDVYSMRGRGTRPSRGGPPPPRARMGAHRHEAGAATLAKEGRQPWRSEGRPRRAGSPFPAAEGPRSSRGQGQPRG</sequence>
<comment type="caution">
    <text evidence="1">The sequence shown here is derived from an EMBL/GenBank/DDBJ whole genome shotgun (WGS) entry which is preliminary data.</text>
</comment>
<evidence type="ECO:0000313" key="1">
    <source>
        <dbReference type="EMBL" id="KAI3358705.1"/>
    </source>
</evidence>